<dbReference type="Proteomes" id="UP000215148">
    <property type="component" value="Chromosome 1"/>
</dbReference>
<dbReference type="AlphaFoldDB" id="A0A223MUP8"/>
<name>A0A223MUP8_9VIBR</name>
<dbReference type="EMBL" id="CP022741">
    <property type="protein sequence ID" value="ASU21244.1"/>
    <property type="molecule type" value="Genomic_DNA"/>
</dbReference>
<dbReference type="KEGG" id="vqi:CCZ37_00715"/>
<gene>
    <name evidence="1" type="ORF">CCZ37_00715</name>
</gene>
<evidence type="ECO:0000313" key="2">
    <source>
        <dbReference type="Proteomes" id="UP000215148"/>
    </source>
</evidence>
<sequence length="66" mass="7846">MLSLFNIKGGTKQPKLTFYPLTLTFNHNSSKQRYFNHLQYKNKEKLTKNTTKIKIIKIKTKLKTMN</sequence>
<keyword evidence="2" id="KW-1185">Reference proteome</keyword>
<protein>
    <submittedName>
        <fullName evidence="1">Uncharacterized protein</fullName>
    </submittedName>
</protein>
<evidence type="ECO:0000313" key="1">
    <source>
        <dbReference type="EMBL" id="ASU21244.1"/>
    </source>
</evidence>
<accession>A0A223MUP8</accession>
<organism evidence="1 2">
    <name type="scientific">Vibrio qinghaiensis</name>
    <dbReference type="NCBI Taxonomy" id="2025808"/>
    <lineage>
        <taxon>Bacteria</taxon>
        <taxon>Pseudomonadati</taxon>
        <taxon>Pseudomonadota</taxon>
        <taxon>Gammaproteobacteria</taxon>
        <taxon>Vibrionales</taxon>
        <taxon>Vibrionaceae</taxon>
        <taxon>Vibrio</taxon>
    </lineage>
</organism>
<reference evidence="1 2" key="1">
    <citation type="submission" date="2017-08" db="EMBL/GenBank/DDBJ databases">
        <title>The Vibrio qinghaiensis sp.-Q67 is a luminous bacteria isolated firstly from Qinghai lake, Qinghai province, China, which has been proved to be very sensitive to detect environmental and food pollutants. Therefore, complete genome analysis of V. qinghaiensis sp.-Q67 highlights the potential application of this strain on detection of hazards in the contaminated environments.</title>
        <authorList>
            <person name="Gong L."/>
        </authorList>
    </citation>
    <scope>NUCLEOTIDE SEQUENCE [LARGE SCALE GENOMIC DNA]</scope>
    <source>
        <strain evidence="1 2">Q67</strain>
    </source>
</reference>
<proteinExistence type="predicted"/>